<evidence type="ECO:0000256" key="1">
    <source>
        <dbReference type="SAM" id="MobiDB-lite"/>
    </source>
</evidence>
<dbReference type="Proteomes" id="UP000035642">
    <property type="component" value="Unassembled WGS sequence"/>
</dbReference>
<evidence type="ECO:0000313" key="2">
    <source>
        <dbReference type="Proteomes" id="UP000035642"/>
    </source>
</evidence>
<protein>
    <submittedName>
        <fullName evidence="3">Uncharacterized protein</fullName>
    </submittedName>
</protein>
<evidence type="ECO:0000313" key="3">
    <source>
        <dbReference type="WBParaSite" id="ACAC_0001022401-mRNA-1"/>
    </source>
</evidence>
<proteinExistence type="predicted"/>
<keyword evidence="2" id="KW-1185">Reference proteome</keyword>
<sequence>MGGRPPGRVARGVDRRRSCAGVHQRDGDGVVLCSKSRGVEQQRSGTDSHLRGGGGVVSCHDSRLEASIWLEGSSPCPEKNI</sequence>
<feature type="region of interest" description="Disordered" evidence="1">
    <location>
        <begin position="1"/>
        <end position="22"/>
    </location>
</feature>
<name>A0A0K0DGJ6_ANGCA</name>
<feature type="compositionally biased region" description="Low complexity" evidence="1">
    <location>
        <begin position="1"/>
        <end position="10"/>
    </location>
</feature>
<dbReference type="WBParaSite" id="ACAC_0001022401-mRNA-1">
    <property type="protein sequence ID" value="ACAC_0001022401-mRNA-1"/>
    <property type="gene ID" value="ACAC_0001022401"/>
</dbReference>
<reference evidence="3" key="2">
    <citation type="submission" date="2017-02" db="UniProtKB">
        <authorList>
            <consortium name="WormBaseParasite"/>
        </authorList>
    </citation>
    <scope>IDENTIFICATION</scope>
</reference>
<accession>A0A0K0DGJ6</accession>
<dbReference type="AlphaFoldDB" id="A0A0K0DGJ6"/>
<feature type="compositionally biased region" description="Basic and acidic residues" evidence="1">
    <location>
        <begin position="11"/>
        <end position="22"/>
    </location>
</feature>
<reference evidence="2" key="1">
    <citation type="submission" date="2012-09" db="EMBL/GenBank/DDBJ databases">
        <authorList>
            <person name="Martin A.A."/>
        </authorList>
    </citation>
    <scope>NUCLEOTIDE SEQUENCE</scope>
</reference>
<organism evidence="2 3">
    <name type="scientific">Angiostrongylus cantonensis</name>
    <name type="common">Rat lungworm</name>
    <dbReference type="NCBI Taxonomy" id="6313"/>
    <lineage>
        <taxon>Eukaryota</taxon>
        <taxon>Metazoa</taxon>
        <taxon>Ecdysozoa</taxon>
        <taxon>Nematoda</taxon>
        <taxon>Chromadorea</taxon>
        <taxon>Rhabditida</taxon>
        <taxon>Rhabditina</taxon>
        <taxon>Rhabditomorpha</taxon>
        <taxon>Strongyloidea</taxon>
        <taxon>Metastrongylidae</taxon>
        <taxon>Angiostrongylus</taxon>
    </lineage>
</organism>